<dbReference type="RefSeq" id="WP_147481745.1">
    <property type="nucleotide sequence ID" value="NZ_JBHSKC010000036.1"/>
</dbReference>
<evidence type="ECO:0000256" key="1">
    <source>
        <dbReference type="SAM" id="MobiDB-lite"/>
    </source>
</evidence>
<feature type="compositionally biased region" description="Basic and acidic residues" evidence="1">
    <location>
        <begin position="1"/>
        <end position="28"/>
    </location>
</feature>
<organism evidence="3 4">
    <name type="scientific">Actinomadura harenae</name>
    <dbReference type="NCBI Taxonomy" id="2483351"/>
    <lineage>
        <taxon>Bacteria</taxon>
        <taxon>Bacillati</taxon>
        <taxon>Actinomycetota</taxon>
        <taxon>Actinomycetes</taxon>
        <taxon>Streptosporangiales</taxon>
        <taxon>Thermomonosporaceae</taxon>
        <taxon>Actinomadura</taxon>
    </lineage>
</organism>
<feature type="transmembrane region" description="Helical" evidence="2">
    <location>
        <begin position="117"/>
        <end position="135"/>
    </location>
</feature>
<evidence type="ECO:0000313" key="4">
    <source>
        <dbReference type="Proteomes" id="UP000282674"/>
    </source>
</evidence>
<dbReference type="EMBL" id="RFFG01000077">
    <property type="protein sequence ID" value="RMI38871.1"/>
    <property type="molecule type" value="Genomic_DNA"/>
</dbReference>
<dbReference type="OrthoDB" id="3544132at2"/>
<feature type="compositionally biased region" description="Low complexity" evidence="1">
    <location>
        <begin position="29"/>
        <end position="49"/>
    </location>
</feature>
<dbReference type="Proteomes" id="UP000282674">
    <property type="component" value="Unassembled WGS sequence"/>
</dbReference>
<comment type="caution">
    <text evidence="3">The sequence shown here is derived from an EMBL/GenBank/DDBJ whole genome shotgun (WGS) entry which is preliminary data.</text>
</comment>
<feature type="region of interest" description="Disordered" evidence="1">
    <location>
        <begin position="1"/>
        <end position="49"/>
    </location>
</feature>
<gene>
    <name evidence="3" type="ORF">EBO15_31325</name>
</gene>
<keyword evidence="2" id="KW-0472">Membrane</keyword>
<evidence type="ECO:0008006" key="5">
    <source>
        <dbReference type="Google" id="ProtNLM"/>
    </source>
</evidence>
<protein>
    <recommendedName>
        <fullName evidence="5">Integral membrane protein</fullName>
    </recommendedName>
</protein>
<dbReference type="InterPro" id="IPR046095">
    <property type="entry name" value="DUF6113"/>
</dbReference>
<reference evidence="3 4" key="1">
    <citation type="submission" date="2018-10" db="EMBL/GenBank/DDBJ databases">
        <title>Isolation from soil.</title>
        <authorList>
            <person name="Hu J."/>
        </authorList>
    </citation>
    <scope>NUCLEOTIDE SEQUENCE [LARGE SCALE GENOMIC DNA]</scope>
    <source>
        <strain evidence="3 4">NEAU-Ht49</strain>
    </source>
</reference>
<dbReference type="Pfam" id="PF19608">
    <property type="entry name" value="DUF6113"/>
    <property type="match status" value="1"/>
</dbReference>
<keyword evidence="2" id="KW-1133">Transmembrane helix</keyword>
<evidence type="ECO:0000313" key="3">
    <source>
        <dbReference type="EMBL" id="RMI38871.1"/>
    </source>
</evidence>
<feature type="transmembrane region" description="Helical" evidence="2">
    <location>
        <begin position="57"/>
        <end position="79"/>
    </location>
</feature>
<feature type="transmembrane region" description="Helical" evidence="2">
    <location>
        <begin position="91"/>
        <end position="110"/>
    </location>
</feature>
<keyword evidence="4" id="KW-1185">Reference proteome</keyword>
<name>A0A3M2LN39_9ACTN</name>
<feature type="transmembrane region" description="Helical" evidence="2">
    <location>
        <begin position="150"/>
        <end position="168"/>
    </location>
</feature>
<evidence type="ECO:0000256" key="2">
    <source>
        <dbReference type="SAM" id="Phobius"/>
    </source>
</evidence>
<accession>A0A3M2LN39</accession>
<dbReference type="AlphaFoldDB" id="A0A3M2LN39"/>
<keyword evidence="2" id="KW-0812">Transmembrane</keyword>
<sequence length="192" mass="19432">MNEDHAEDHAEGHTGDHSKDEPRADRPADTTPASAPSASAPSASAPTASAPAAESGLSAVVSGAAYMVLALLGFAYGLFGAFHQNWTVGSWPLPAVGLCVVLFALVFGAGFGMGTKLGAVAPATTWMVVTFVMSTKQSEGDLVIPGTTPGYVYLIGGMVAALIAIAVVPTRRASGEWLTGQWLTGGGGDTRG</sequence>
<proteinExistence type="predicted"/>